<dbReference type="EMBL" id="CM056809">
    <property type="protein sequence ID" value="KAJ8649506.1"/>
    <property type="molecule type" value="Genomic_DNA"/>
</dbReference>
<sequence>MSLLRQQPAVSIQFPVASFFERLTATGGPSKSTESFLLYLLSLCPTSQALQRFLNPDRLCLFAAIPSYS</sequence>
<organism evidence="1 2">
    <name type="scientific">Persea americana</name>
    <name type="common">Avocado</name>
    <dbReference type="NCBI Taxonomy" id="3435"/>
    <lineage>
        <taxon>Eukaryota</taxon>
        <taxon>Viridiplantae</taxon>
        <taxon>Streptophyta</taxon>
        <taxon>Embryophyta</taxon>
        <taxon>Tracheophyta</taxon>
        <taxon>Spermatophyta</taxon>
        <taxon>Magnoliopsida</taxon>
        <taxon>Magnoliidae</taxon>
        <taxon>Laurales</taxon>
        <taxon>Lauraceae</taxon>
        <taxon>Persea</taxon>
    </lineage>
</organism>
<reference evidence="1 2" key="1">
    <citation type="journal article" date="2022" name="Hortic Res">
        <title>A haplotype resolved chromosomal level avocado genome allows analysis of novel avocado genes.</title>
        <authorList>
            <person name="Nath O."/>
            <person name="Fletcher S.J."/>
            <person name="Hayward A."/>
            <person name="Shaw L.M."/>
            <person name="Masouleh A.K."/>
            <person name="Furtado A."/>
            <person name="Henry R.J."/>
            <person name="Mitter N."/>
        </authorList>
    </citation>
    <scope>NUCLEOTIDE SEQUENCE [LARGE SCALE GENOMIC DNA]</scope>
    <source>
        <strain evidence="2">cv. Hass</strain>
    </source>
</reference>
<accession>A0ACC2MVM2</accession>
<proteinExistence type="predicted"/>
<comment type="caution">
    <text evidence="1">The sequence shown here is derived from an EMBL/GenBank/DDBJ whole genome shotgun (WGS) entry which is preliminary data.</text>
</comment>
<evidence type="ECO:0000313" key="1">
    <source>
        <dbReference type="EMBL" id="KAJ8649506.1"/>
    </source>
</evidence>
<dbReference type="Proteomes" id="UP001234297">
    <property type="component" value="Chromosome 1"/>
</dbReference>
<gene>
    <name evidence="1" type="ORF">MRB53_002529</name>
</gene>
<name>A0ACC2MVM2_PERAE</name>
<keyword evidence="2" id="KW-1185">Reference proteome</keyword>
<evidence type="ECO:0000313" key="2">
    <source>
        <dbReference type="Proteomes" id="UP001234297"/>
    </source>
</evidence>
<protein>
    <submittedName>
        <fullName evidence="1">Uncharacterized protein</fullName>
    </submittedName>
</protein>